<evidence type="ECO:0000313" key="4">
    <source>
        <dbReference type="Proteomes" id="UP000323410"/>
    </source>
</evidence>
<sequence length="288" mass="30171">MIVFCIVSAKGGAGVSASDAVTTHTSAALPQPLDERTRDRVLSSVLEHAPVSAAELGVRLGFTPAAVRRHLDALSLDGLIEIKRGRGQGGGAGRPARRYVVSQRGQSAIGEDYLAIARAALTRLGETVGAAGIEDFARERFADMEERYRPIVDAAGPELEARADALAQALSADGFVGSTRTVGSPVRRPPTREVPRSTMLGVQLCQGHCPIQGLAAEFPTFCEQETAVFARLLGVDVRRLSTLASGGHVCTTHIPLGRPTAAPADPLSQDSATLSAPATLSTHQQGRP</sequence>
<dbReference type="SUPFAM" id="SSF46785">
    <property type="entry name" value="Winged helix' DNA-binding domain"/>
    <property type="match status" value="1"/>
</dbReference>
<evidence type="ECO:0000256" key="1">
    <source>
        <dbReference type="SAM" id="MobiDB-lite"/>
    </source>
</evidence>
<dbReference type="Proteomes" id="UP000323410">
    <property type="component" value="Unassembled WGS sequence"/>
</dbReference>
<feature type="domain" description="DprA winged helix" evidence="2">
    <location>
        <begin position="27"/>
        <end position="82"/>
    </location>
</feature>
<dbReference type="EMBL" id="VSLD01000002">
    <property type="protein sequence ID" value="TYC99295.1"/>
    <property type="molecule type" value="Genomic_DNA"/>
</dbReference>
<dbReference type="AlphaFoldDB" id="A0A5D0XRX4"/>
<dbReference type="Pfam" id="PF17782">
    <property type="entry name" value="WHD_DprA"/>
    <property type="match status" value="1"/>
</dbReference>
<organism evidence="3 4">
    <name type="scientific">Arthrobacter echini</name>
    <dbReference type="NCBI Taxonomy" id="1529066"/>
    <lineage>
        <taxon>Bacteria</taxon>
        <taxon>Bacillati</taxon>
        <taxon>Actinomycetota</taxon>
        <taxon>Actinomycetes</taxon>
        <taxon>Micrococcales</taxon>
        <taxon>Micrococcaceae</taxon>
        <taxon>Arthrobacter</taxon>
    </lineage>
</organism>
<dbReference type="InterPro" id="IPR041614">
    <property type="entry name" value="DprA_WH"/>
</dbReference>
<accession>A0A5D0XRX4</accession>
<dbReference type="InterPro" id="IPR036388">
    <property type="entry name" value="WH-like_DNA-bd_sf"/>
</dbReference>
<feature type="region of interest" description="Disordered" evidence="1">
    <location>
        <begin position="260"/>
        <end position="288"/>
    </location>
</feature>
<name>A0A5D0XRX4_9MICC</name>
<reference evidence="3 4" key="1">
    <citation type="submission" date="2019-08" db="EMBL/GenBank/DDBJ databases">
        <title>Genone of Arthrobacter echini P9.</title>
        <authorList>
            <person name="Bowman J.P."/>
        </authorList>
    </citation>
    <scope>NUCLEOTIDE SEQUENCE [LARGE SCALE GENOMIC DNA]</scope>
    <source>
        <strain evidence="3 4">P9</strain>
    </source>
</reference>
<feature type="compositionally biased region" description="Polar residues" evidence="1">
    <location>
        <begin position="268"/>
        <end position="288"/>
    </location>
</feature>
<proteinExistence type="predicted"/>
<evidence type="ECO:0000313" key="3">
    <source>
        <dbReference type="EMBL" id="TYC99295.1"/>
    </source>
</evidence>
<protein>
    <submittedName>
        <fullName evidence="3">ArsR family transcriptional regulator</fullName>
    </submittedName>
</protein>
<keyword evidence="4" id="KW-1185">Reference proteome</keyword>
<dbReference type="Gene3D" id="1.10.10.10">
    <property type="entry name" value="Winged helix-like DNA-binding domain superfamily/Winged helix DNA-binding domain"/>
    <property type="match status" value="1"/>
</dbReference>
<comment type="caution">
    <text evidence="3">The sequence shown here is derived from an EMBL/GenBank/DDBJ whole genome shotgun (WGS) entry which is preliminary data.</text>
</comment>
<gene>
    <name evidence="3" type="ORF">FQ377_04705</name>
</gene>
<dbReference type="OrthoDB" id="3375207at2"/>
<evidence type="ECO:0000259" key="2">
    <source>
        <dbReference type="Pfam" id="PF17782"/>
    </source>
</evidence>
<dbReference type="InterPro" id="IPR036390">
    <property type="entry name" value="WH_DNA-bd_sf"/>
</dbReference>